<keyword evidence="2" id="KW-1185">Reference proteome</keyword>
<protein>
    <submittedName>
        <fullName evidence="1">Uncharacterized protein</fullName>
    </submittedName>
</protein>
<accession>A0A699YNG3</accession>
<sequence>MLAQEWGTAAITLDVDVMFDPTGSNHILNQFSDSGLSWRLSSPTFGDSSTYNTVYESSSASMGCNNFGSCQ</sequence>
<comment type="caution">
    <text evidence="1">The sequence shown here is derived from an EMBL/GenBank/DDBJ whole genome shotgun (WGS) entry which is preliminary data.</text>
</comment>
<dbReference type="AlphaFoldDB" id="A0A699YNG3"/>
<dbReference type="EMBL" id="BLLF01000374">
    <property type="protein sequence ID" value="GFH11101.1"/>
    <property type="molecule type" value="Genomic_DNA"/>
</dbReference>
<proteinExistence type="predicted"/>
<organism evidence="1 2">
    <name type="scientific">Haematococcus lacustris</name>
    <name type="common">Green alga</name>
    <name type="synonym">Haematococcus pluvialis</name>
    <dbReference type="NCBI Taxonomy" id="44745"/>
    <lineage>
        <taxon>Eukaryota</taxon>
        <taxon>Viridiplantae</taxon>
        <taxon>Chlorophyta</taxon>
        <taxon>core chlorophytes</taxon>
        <taxon>Chlorophyceae</taxon>
        <taxon>CS clade</taxon>
        <taxon>Chlamydomonadales</taxon>
        <taxon>Haematococcaceae</taxon>
        <taxon>Haematococcus</taxon>
    </lineage>
</organism>
<dbReference type="Proteomes" id="UP000485058">
    <property type="component" value="Unassembled WGS sequence"/>
</dbReference>
<evidence type="ECO:0000313" key="2">
    <source>
        <dbReference type="Proteomes" id="UP000485058"/>
    </source>
</evidence>
<gene>
    <name evidence="1" type="ORF">HaLaN_06541</name>
</gene>
<name>A0A699YNG3_HAELA</name>
<reference evidence="1 2" key="1">
    <citation type="submission" date="2020-02" db="EMBL/GenBank/DDBJ databases">
        <title>Draft genome sequence of Haematococcus lacustris strain NIES-144.</title>
        <authorList>
            <person name="Morimoto D."/>
            <person name="Nakagawa S."/>
            <person name="Yoshida T."/>
            <person name="Sawayama S."/>
        </authorList>
    </citation>
    <scope>NUCLEOTIDE SEQUENCE [LARGE SCALE GENOMIC DNA]</scope>
    <source>
        <strain evidence="1 2">NIES-144</strain>
    </source>
</reference>
<evidence type="ECO:0000313" key="1">
    <source>
        <dbReference type="EMBL" id="GFH11101.1"/>
    </source>
</evidence>